<name>A0A1I4WGK2_9HYPH</name>
<gene>
    <name evidence="3" type="ORF">CXZ10_11445</name>
</gene>
<accession>A0A1I4WGK2</accession>
<keyword evidence="2" id="KW-0732">Signal</keyword>
<protein>
    <recommendedName>
        <fullName evidence="5">PepSY domain-containing protein</fullName>
    </recommendedName>
</protein>
<evidence type="ECO:0000256" key="2">
    <source>
        <dbReference type="SAM" id="SignalP"/>
    </source>
</evidence>
<sequence length="114" mass="11778">MKLASLFMATALVFAGSAFAQTSTQSEPATPAPDPAAPTAPNTPPAQTTPANPNLEPGANSFTEAQAKSWLEEAGYTDVSGLKQTEDGIWRGHARRNGATVSVAVDYKGTISAE</sequence>
<evidence type="ECO:0000256" key="1">
    <source>
        <dbReference type="SAM" id="MobiDB-lite"/>
    </source>
</evidence>
<proteinExistence type="predicted"/>
<organism evidence="3 4">
    <name type="scientific">Pleomorphomonas diazotrophica</name>
    <dbReference type="NCBI Taxonomy" id="1166257"/>
    <lineage>
        <taxon>Bacteria</taxon>
        <taxon>Pseudomonadati</taxon>
        <taxon>Pseudomonadota</taxon>
        <taxon>Alphaproteobacteria</taxon>
        <taxon>Hyphomicrobiales</taxon>
        <taxon>Pleomorphomonadaceae</taxon>
        <taxon>Pleomorphomonas</taxon>
    </lineage>
</organism>
<dbReference type="EMBL" id="PJNW01000008">
    <property type="protein sequence ID" value="PKR89122.1"/>
    <property type="molecule type" value="Genomic_DNA"/>
</dbReference>
<dbReference type="Proteomes" id="UP000233491">
    <property type="component" value="Unassembled WGS sequence"/>
</dbReference>
<feature type="region of interest" description="Disordered" evidence="1">
    <location>
        <begin position="20"/>
        <end position="67"/>
    </location>
</feature>
<feature type="compositionally biased region" description="Low complexity" evidence="1">
    <location>
        <begin position="45"/>
        <end position="54"/>
    </location>
</feature>
<dbReference type="OrthoDB" id="7376531at2"/>
<keyword evidence="4" id="KW-1185">Reference proteome</keyword>
<evidence type="ECO:0000313" key="3">
    <source>
        <dbReference type="EMBL" id="PKR89122.1"/>
    </source>
</evidence>
<dbReference type="RefSeq" id="WP_101289367.1">
    <property type="nucleotide sequence ID" value="NZ_FOUQ01000017.1"/>
</dbReference>
<dbReference type="AlphaFoldDB" id="A0A1I4WGK2"/>
<comment type="caution">
    <text evidence="3">The sequence shown here is derived from an EMBL/GenBank/DDBJ whole genome shotgun (WGS) entry which is preliminary data.</text>
</comment>
<feature type="chain" id="PRO_5015065859" description="PepSY domain-containing protein" evidence="2">
    <location>
        <begin position="21"/>
        <end position="114"/>
    </location>
</feature>
<evidence type="ECO:0008006" key="5">
    <source>
        <dbReference type="Google" id="ProtNLM"/>
    </source>
</evidence>
<reference evidence="3 4" key="1">
    <citation type="submission" date="2017-12" db="EMBL/GenBank/DDBJ databases">
        <title>Anaerobic carbon monoxide metabolism by Pleomorphomonas carboxyditropha sp. nov., a new mesophilic hydrogenogenic carboxidotroph.</title>
        <authorList>
            <person name="Esquivel-Elizondo S."/>
            <person name="Krajmalnik-Brown R."/>
        </authorList>
    </citation>
    <scope>NUCLEOTIDE SEQUENCE [LARGE SCALE GENOMIC DNA]</scope>
    <source>
        <strain evidence="3 4">R5-392</strain>
    </source>
</reference>
<evidence type="ECO:0000313" key="4">
    <source>
        <dbReference type="Proteomes" id="UP000233491"/>
    </source>
</evidence>
<feature type="compositionally biased region" description="Pro residues" evidence="1">
    <location>
        <begin position="30"/>
        <end position="44"/>
    </location>
</feature>
<feature type="signal peptide" evidence="2">
    <location>
        <begin position="1"/>
        <end position="20"/>
    </location>
</feature>